<reference evidence="1 2" key="1">
    <citation type="journal article" date="2020" name="ISME J.">
        <title>Comparative genomics reveals insights into cyanobacterial evolution and habitat adaptation.</title>
        <authorList>
            <person name="Chen M.Y."/>
            <person name="Teng W.K."/>
            <person name="Zhao L."/>
            <person name="Hu C.X."/>
            <person name="Zhou Y.K."/>
            <person name="Han B.P."/>
            <person name="Song L.R."/>
            <person name="Shu W.S."/>
        </authorList>
    </citation>
    <scope>NUCLEOTIDE SEQUENCE [LARGE SCALE GENOMIC DNA]</scope>
    <source>
        <strain evidence="1 2">FACHB-1040</strain>
    </source>
</reference>
<dbReference type="EMBL" id="JACJQT010000026">
    <property type="protein sequence ID" value="MBD2278924.1"/>
    <property type="molecule type" value="Genomic_DNA"/>
</dbReference>
<comment type="caution">
    <text evidence="1">The sequence shown here is derived from an EMBL/GenBank/DDBJ whole genome shotgun (WGS) entry which is preliminary data.</text>
</comment>
<dbReference type="Proteomes" id="UP000606721">
    <property type="component" value="Unassembled WGS sequence"/>
</dbReference>
<dbReference type="RefSeq" id="WP_190383109.1">
    <property type="nucleotide sequence ID" value="NZ_JACJQT010000026.1"/>
</dbReference>
<accession>A0ABR8BVP0</accession>
<proteinExistence type="predicted"/>
<keyword evidence="2" id="KW-1185">Reference proteome</keyword>
<evidence type="ECO:0000313" key="2">
    <source>
        <dbReference type="Proteomes" id="UP000606721"/>
    </source>
</evidence>
<name>A0ABR8BVP0_APHFL</name>
<evidence type="ECO:0000313" key="1">
    <source>
        <dbReference type="EMBL" id="MBD2278924.1"/>
    </source>
</evidence>
<sequence length="149" mass="17708">MLKSKKKLKERDEQFFQYLSAILETHGYELIKIFSEDDNELGKVYEILYKTKTLVTEEFQDEKGENKTRDVLREVTDTDIIVQHFSSSGINWVWLSQFEDYKAERRAISLIIQELMKLPKEEKIKQSAFFVERLAEFNPILVSQMLNAY</sequence>
<organism evidence="1 2">
    <name type="scientific">Aphanizomenon flos-aquae FACHB-1040</name>
    <dbReference type="NCBI Taxonomy" id="2692887"/>
    <lineage>
        <taxon>Bacteria</taxon>
        <taxon>Bacillati</taxon>
        <taxon>Cyanobacteriota</taxon>
        <taxon>Cyanophyceae</taxon>
        <taxon>Nostocales</taxon>
        <taxon>Aphanizomenonaceae</taxon>
        <taxon>Aphanizomenon</taxon>
    </lineage>
</organism>
<gene>
    <name evidence="1" type="ORF">H6F99_11660</name>
</gene>
<protein>
    <submittedName>
        <fullName evidence="1">Uncharacterized protein</fullName>
    </submittedName>
</protein>